<evidence type="ECO:0000313" key="2">
    <source>
        <dbReference type="EMBL" id="QGZ15330.1"/>
    </source>
</evidence>
<feature type="region of interest" description="Disordered" evidence="1">
    <location>
        <begin position="23"/>
        <end position="85"/>
    </location>
</feature>
<dbReference type="KEGG" id="vg:80396766"/>
<keyword evidence="3" id="KW-1185">Reference proteome</keyword>
<evidence type="ECO:0000313" key="3">
    <source>
        <dbReference type="Proteomes" id="UP000431123"/>
    </source>
</evidence>
<dbReference type="RefSeq" id="YP_010768612.1">
    <property type="nucleotide sequence ID" value="NC_073756.1"/>
</dbReference>
<organism evidence="2 3">
    <name type="scientific">Pseudomonas phage pf8_ST274-AUS411</name>
    <dbReference type="NCBI Taxonomy" id="2686285"/>
    <lineage>
        <taxon>Viruses</taxon>
        <taxon>Monodnaviria</taxon>
        <taxon>Loebvirae</taxon>
        <taxon>Hofneiviricota</taxon>
        <taxon>Faserviricetes</taxon>
        <taxon>Tubulavirales</taxon>
        <taxon>Inoviridae</taxon>
        <taxon>Primolicivirus</taxon>
        <taxon>Primolicivirus Pf8</taxon>
    </lineage>
</organism>
<accession>A0A6B9J9M6</accession>
<proteinExistence type="predicted"/>
<reference evidence="2 3" key="1">
    <citation type="submission" date="2019-11" db="EMBL/GenBank/DDBJ databases">
        <authorList>
            <person name="Ambroa A."/>
            <person name="Blasco L."/>
            <person name="Lopez-Causape C."/>
            <person name="Trastoy R."/>
            <person name="Fernandez-Garcia L."/>
            <person name="Bleriot I."/>
            <person name="Ponce M."/>
            <person name="Pacios O."/>
            <person name="Lopez M."/>
            <person name="Del Campo R."/>
            <person name="Canton R."/>
            <person name="Kidd T.J."/>
            <person name="Bou G."/>
            <person name="Oliver A."/>
            <person name="Tomas M."/>
        </authorList>
    </citation>
    <scope>NUCLEOTIDE SEQUENCE [LARGE SCALE GENOMIC DNA]</scope>
</reference>
<name>A0A6B9J9M6_9VIRU</name>
<dbReference type="EMBL" id="MN710383">
    <property type="protein sequence ID" value="QGZ15330.1"/>
    <property type="molecule type" value="Genomic_DNA"/>
</dbReference>
<protein>
    <submittedName>
        <fullName evidence="2">Putative toxin</fullName>
    </submittedName>
</protein>
<feature type="compositionally biased region" description="Basic and acidic residues" evidence="1">
    <location>
        <begin position="75"/>
        <end position="84"/>
    </location>
</feature>
<dbReference type="Proteomes" id="UP000431123">
    <property type="component" value="Segment"/>
</dbReference>
<evidence type="ECO:0000256" key="1">
    <source>
        <dbReference type="SAM" id="MobiDB-lite"/>
    </source>
</evidence>
<sequence>MLAKTLKALLLLCLIQAARTVADPVKGRAPGSSEQLHRSGERKHGRSAPLNASPLKQPPLGSVGQLLRPALPSPRRQERDDKGRALGVALRVPRRSVPLAVGDDVAIGTVTRMGRDEHPWLAWFASE</sequence>
<dbReference type="GeneID" id="80396766"/>